<accession>A0ABT2X203</accession>
<dbReference type="SUPFAM" id="SSF48452">
    <property type="entry name" value="TPR-like"/>
    <property type="match status" value="1"/>
</dbReference>
<dbReference type="Gene3D" id="1.25.40.10">
    <property type="entry name" value="Tetratricopeptide repeat domain"/>
    <property type="match status" value="1"/>
</dbReference>
<evidence type="ECO:0000256" key="3">
    <source>
        <dbReference type="ARBA" id="ARBA00022737"/>
    </source>
</evidence>
<dbReference type="CDD" id="cd05804">
    <property type="entry name" value="StaR_like"/>
    <property type="match status" value="1"/>
</dbReference>
<dbReference type="Proteomes" id="UP001209535">
    <property type="component" value="Unassembled WGS sequence"/>
</dbReference>
<sequence length="454" mass="49883">MYLDARGLVLSTNSGKAATAFDHLVAGYLTQRADAGERLEAVLAADPDFALAQCMKGYFAMLAFKEAMVPTAAEQARKAAALCTDVTERERSHVAALAAWAEGDLDRTLATWEAILRDHPLDVVAFRLAHFLYFWLGRPYEMVASVDRVLPAWSEEVPGYSAMLACHAFAHEEVGDYVAAEPSGRRAIELDPGDLWAAHAVAHVMESQGRRSEGIRWLTALAPNWEGSHNMQHHLWWHCALFKLEHGDHAGVLELYDTRFRNLNAPLTVASPDVYIDVQNAASMLFRLQRLGVDVGTRWVELADKAEARIGDCVSAFTLPHWMMALTATGRTEAAGRMIEAMRGFAKGQGTLPPLVRDYVLPISEALLAHAAGHHDRAVELMRPALGGMYQLGGSHAQQDVLEQLFVDAALKAGSLDDVRLVVERVAGRRAIPPERFLGWREAARRADLAAPLA</sequence>
<dbReference type="RefSeq" id="WP_263334932.1">
    <property type="nucleotide sequence ID" value="NZ_JAOVQO010000006.1"/>
</dbReference>
<organism evidence="5 6">
    <name type="scientific">Albidovulum salinarum</name>
    <dbReference type="NCBI Taxonomy" id="2984153"/>
    <lineage>
        <taxon>Bacteria</taxon>
        <taxon>Pseudomonadati</taxon>
        <taxon>Pseudomonadota</taxon>
        <taxon>Alphaproteobacteria</taxon>
        <taxon>Rhodobacterales</taxon>
        <taxon>Paracoccaceae</taxon>
        <taxon>Albidovulum</taxon>
    </lineage>
</organism>
<dbReference type="PANTHER" id="PTHR16263">
    <property type="entry name" value="TETRATRICOPEPTIDE REPEAT PROTEIN 38"/>
    <property type="match status" value="1"/>
</dbReference>
<evidence type="ECO:0000313" key="5">
    <source>
        <dbReference type="EMBL" id="MCU9847983.1"/>
    </source>
</evidence>
<comment type="similarity">
    <text evidence="1">Belongs to the TTC38 family.</text>
</comment>
<dbReference type="PANTHER" id="PTHR16263:SF4">
    <property type="entry name" value="TETRATRICOPEPTIDE REPEAT PROTEIN 38"/>
    <property type="match status" value="1"/>
</dbReference>
<evidence type="ECO:0000313" key="6">
    <source>
        <dbReference type="Proteomes" id="UP001209535"/>
    </source>
</evidence>
<keyword evidence="4" id="KW-0802">TPR repeat</keyword>
<keyword evidence="6" id="KW-1185">Reference proteome</keyword>
<keyword evidence="3" id="KW-0677">Repeat</keyword>
<evidence type="ECO:0000256" key="1">
    <source>
        <dbReference type="ARBA" id="ARBA00005857"/>
    </source>
</evidence>
<gene>
    <name evidence="5" type="ORF">OEZ60_08185</name>
</gene>
<dbReference type="InterPro" id="IPR033891">
    <property type="entry name" value="TTC38"/>
</dbReference>
<evidence type="ECO:0000256" key="4">
    <source>
        <dbReference type="ARBA" id="ARBA00022803"/>
    </source>
</evidence>
<proteinExistence type="inferred from homology"/>
<comment type="caution">
    <text evidence="5">The sequence shown here is derived from an EMBL/GenBank/DDBJ whole genome shotgun (WGS) entry which is preliminary data.</text>
</comment>
<dbReference type="InterPro" id="IPR011990">
    <property type="entry name" value="TPR-like_helical_dom_sf"/>
</dbReference>
<evidence type="ECO:0000256" key="2">
    <source>
        <dbReference type="ARBA" id="ARBA00019992"/>
    </source>
</evidence>
<reference evidence="5 6" key="1">
    <citation type="submission" date="2022-10" db="EMBL/GenBank/DDBJ databases">
        <title>Defluviimonas sp. nov., isolated from ocean surface sediments.</title>
        <authorList>
            <person name="He W."/>
            <person name="Wang L."/>
            <person name="Zhang D.-F."/>
        </authorList>
    </citation>
    <scope>NUCLEOTIDE SEQUENCE [LARGE SCALE GENOMIC DNA]</scope>
    <source>
        <strain evidence="5 6">WL0024</strain>
    </source>
</reference>
<name>A0ABT2X203_9RHOB</name>
<protein>
    <recommendedName>
        <fullName evidence="2">Tetratricopeptide repeat protein 38</fullName>
    </recommendedName>
</protein>
<dbReference type="EMBL" id="JAOVQO010000006">
    <property type="protein sequence ID" value="MCU9847983.1"/>
    <property type="molecule type" value="Genomic_DNA"/>
</dbReference>